<feature type="transmembrane region" description="Helical" evidence="1">
    <location>
        <begin position="5"/>
        <end position="26"/>
    </location>
</feature>
<dbReference type="EMBL" id="CP010975">
    <property type="protein sequence ID" value="AKE52183.1"/>
    <property type="molecule type" value="Genomic_DNA"/>
</dbReference>
<dbReference type="RefSeq" id="WP_046561283.1">
    <property type="nucleotide sequence ID" value="NZ_CP010975.1"/>
</dbReference>
<evidence type="ECO:0000313" key="2">
    <source>
        <dbReference type="EMBL" id="AKE52183.1"/>
    </source>
</evidence>
<keyword evidence="1" id="KW-0472">Membrane</keyword>
<dbReference type="Proteomes" id="UP000034071">
    <property type="component" value="Chromosome"/>
</dbReference>
<dbReference type="OrthoDB" id="6197729at2"/>
<proteinExistence type="predicted"/>
<evidence type="ECO:0000256" key="1">
    <source>
        <dbReference type="SAM" id="Phobius"/>
    </source>
</evidence>
<protein>
    <recommendedName>
        <fullName evidence="4">VanZ-like domain-containing protein</fullName>
    </recommendedName>
</protein>
<feature type="transmembrane region" description="Helical" evidence="1">
    <location>
        <begin position="122"/>
        <end position="140"/>
    </location>
</feature>
<feature type="transmembrane region" description="Helical" evidence="1">
    <location>
        <begin position="90"/>
        <end position="110"/>
    </location>
</feature>
<accession>A0A0F6RC77</accession>
<evidence type="ECO:0008006" key="4">
    <source>
        <dbReference type="Google" id="ProtNLM"/>
    </source>
</evidence>
<keyword evidence="1" id="KW-0812">Transmembrane</keyword>
<name>A0A0F6RC77_9GAMM</name>
<dbReference type="AlphaFoldDB" id="A0A0F6RC77"/>
<dbReference type="HOGENOM" id="CLU_1756406_0_0_6"/>
<reference evidence="2 3" key="1">
    <citation type="submission" date="2015-02" db="EMBL/GenBank/DDBJ databases">
        <title>Complete genome sequence of Kangiella geojedonensis strain YCS-5T.</title>
        <authorList>
            <person name="Kim K.M."/>
        </authorList>
    </citation>
    <scope>NUCLEOTIDE SEQUENCE [LARGE SCALE GENOMIC DNA]</scope>
    <source>
        <strain evidence="2 3">YCS-5</strain>
    </source>
</reference>
<sequence length="159" mass="18198">MQYRYLIWGLFIVFLLFVGTLCYLQSGRDVVGILWVQEHFPFIGRWLESLAEQSPSIYQDGWVAYHLSDIMWSASFAMIICGIWVNQFSIFNLLLVGMGCAIFYEVLQLVGFARGTFDILDLLYSLSSGLLGTLLTYKLLKKHNIKEQYNESSLNGDNG</sequence>
<keyword evidence="3" id="KW-1185">Reference proteome</keyword>
<gene>
    <name evidence="2" type="ORF">TQ33_1225</name>
</gene>
<evidence type="ECO:0000313" key="3">
    <source>
        <dbReference type="Proteomes" id="UP000034071"/>
    </source>
</evidence>
<dbReference type="STRING" id="914150.TQ33_1225"/>
<feature type="transmembrane region" description="Helical" evidence="1">
    <location>
        <begin position="63"/>
        <end position="85"/>
    </location>
</feature>
<organism evidence="2 3">
    <name type="scientific">Kangiella geojedonensis</name>
    <dbReference type="NCBI Taxonomy" id="914150"/>
    <lineage>
        <taxon>Bacteria</taxon>
        <taxon>Pseudomonadati</taxon>
        <taxon>Pseudomonadota</taxon>
        <taxon>Gammaproteobacteria</taxon>
        <taxon>Kangiellales</taxon>
        <taxon>Kangiellaceae</taxon>
        <taxon>Kangiella</taxon>
    </lineage>
</organism>
<dbReference type="KEGG" id="kge:TQ33_1225"/>
<keyword evidence="1" id="KW-1133">Transmembrane helix</keyword>